<dbReference type="InterPro" id="IPR051719">
    <property type="entry name" value="CASTOR_mTORC1"/>
</dbReference>
<gene>
    <name evidence="2" type="ORF">OH76DRAFT_220669</name>
</gene>
<dbReference type="PANTHER" id="PTHR31131">
    <property type="entry name" value="CHROMOSOME 1, WHOLE GENOME SHOTGUN SEQUENCE"/>
    <property type="match status" value="1"/>
</dbReference>
<dbReference type="Gene3D" id="3.30.2130.10">
    <property type="entry name" value="VC0802-like"/>
    <property type="match status" value="1"/>
</dbReference>
<name>A0A371CM43_9APHY</name>
<dbReference type="PANTHER" id="PTHR31131:SF6">
    <property type="entry name" value="CASTOR ACT DOMAIN-CONTAINING PROTEIN"/>
    <property type="match status" value="1"/>
</dbReference>
<dbReference type="Pfam" id="PF13840">
    <property type="entry name" value="ACT_7"/>
    <property type="match status" value="1"/>
</dbReference>
<evidence type="ECO:0000313" key="2">
    <source>
        <dbReference type="EMBL" id="RDX41349.1"/>
    </source>
</evidence>
<dbReference type="AlphaFoldDB" id="A0A371CM43"/>
<dbReference type="Proteomes" id="UP000256964">
    <property type="component" value="Unassembled WGS sequence"/>
</dbReference>
<accession>A0A371CM43</accession>
<dbReference type="EMBL" id="KZ857515">
    <property type="protein sequence ID" value="RDX41349.1"/>
    <property type="molecule type" value="Genomic_DNA"/>
</dbReference>
<keyword evidence="3" id="KW-1185">Reference proteome</keyword>
<organism evidence="2 3">
    <name type="scientific">Lentinus brumalis</name>
    <dbReference type="NCBI Taxonomy" id="2498619"/>
    <lineage>
        <taxon>Eukaryota</taxon>
        <taxon>Fungi</taxon>
        <taxon>Dikarya</taxon>
        <taxon>Basidiomycota</taxon>
        <taxon>Agaricomycotina</taxon>
        <taxon>Agaricomycetes</taxon>
        <taxon>Polyporales</taxon>
        <taxon>Polyporaceae</taxon>
        <taxon>Lentinus</taxon>
    </lineage>
</organism>
<dbReference type="GO" id="GO:0046394">
    <property type="term" value="P:carboxylic acid biosynthetic process"/>
    <property type="evidence" value="ECO:0007669"/>
    <property type="project" value="UniProtKB-ARBA"/>
</dbReference>
<dbReference type="SUPFAM" id="SSF55021">
    <property type="entry name" value="ACT-like"/>
    <property type="match status" value="1"/>
</dbReference>
<protein>
    <recommendedName>
        <fullName evidence="1">CASTOR ACT domain-containing protein</fullName>
    </recommendedName>
</protein>
<dbReference type="InterPro" id="IPR045865">
    <property type="entry name" value="ACT-like_dom_sf"/>
</dbReference>
<sequence length="141" mass="15497">MSLPFDHPCLRLSLLPTPFFVRKVQAVTPDLLQKLSADTAEVFSITRTPEEVSVAGQCADNDDPEAKWRCFKIAGPMEFELTGVVCAFTTPLKDAGVPVFAISTWNTDYVLVPKEKVVDAVKALGSYGWLFDDSVAEIKQS</sequence>
<proteinExistence type="predicted"/>
<dbReference type="GO" id="GO:0006520">
    <property type="term" value="P:amino acid metabolic process"/>
    <property type="evidence" value="ECO:0007669"/>
    <property type="project" value="UniProtKB-ARBA"/>
</dbReference>
<reference evidence="2 3" key="1">
    <citation type="journal article" date="2018" name="Biotechnol. Biofuels">
        <title>Integrative visual omics of the white-rot fungus Polyporus brumalis exposes the biotechnological potential of its oxidative enzymes for delignifying raw plant biomass.</title>
        <authorList>
            <person name="Miyauchi S."/>
            <person name="Rancon A."/>
            <person name="Drula E."/>
            <person name="Hage H."/>
            <person name="Chaduli D."/>
            <person name="Favel A."/>
            <person name="Grisel S."/>
            <person name="Henrissat B."/>
            <person name="Herpoel-Gimbert I."/>
            <person name="Ruiz-Duenas F.J."/>
            <person name="Chevret D."/>
            <person name="Hainaut M."/>
            <person name="Lin J."/>
            <person name="Wang M."/>
            <person name="Pangilinan J."/>
            <person name="Lipzen A."/>
            <person name="Lesage-Meessen L."/>
            <person name="Navarro D."/>
            <person name="Riley R."/>
            <person name="Grigoriev I.V."/>
            <person name="Zhou S."/>
            <person name="Raouche S."/>
            <person name="Rosso M.N."/>
        </authorList>
    </citation>
    <scope>NUCLEOTIDE SEQUENCE [LARGE SCALE GENOMIC DNA]</scope>
    <source>
        <strain evidence="2 3">BRFM 1820</strain>
    </source>
</reference>
<dbReference type="InterPro" id="IPR027795">
    <property type="entry name" value="CASTOR_ACT_dom"/>
</dbReference>
<feature type="domain" description="CASTOR ACT" evidence="1">
    <location>
        <begin position="66"/>
        <end position="124"/>
    </location>
</feature>
<dbReference type="OrthoDB" id="58529at2759"/>
<evidence type="ECO:0000313" key="3">
    <source>
        <dbReference type="Proteomes" id="UP000256964"/>
    </source>
</evidence>
<evidence type="ECO:0000259" key="1">
    <source>
        <dbReference type="Pfam" id="PF13840"/>
    </source>
</evidence>